<organism evidence="14 15">
    <name type="scientific">Desulfosarcina widdelii</name>
    <dbReference type="NCBI Taxonomy" id="947919"/>
    <lineage>
        <taxon>Bacteria</taxon>
        <taxon>Pseudomonadati</taxon>
        <taxon>Thermodesulfobacteriota</taxon>
        <taxon>Desulfobacteria</taxon>
        <taxon>Desulfobacterales</taxon>
        <taxon>Desulfosarcinaceae</taxon>
        <taxon>Desulfosarcina</taxon>
    </lineage>
</organism>
<evidence type="ECO:0000256" key="6">
    <source>
        <dbReference type="ARBA" id="ARBA00022982"/>
    </source>
</evidence>
<feature type="binding site" evidence="10">
    <location>
        <position position="54"/>
    </location>
    <ligand>
        <name>[4Fe-4S] cluster</name>
        <dbReference type="ChEBI" id="CHEBI:49883"/>
        <label>1</label>
    </ligand>
</feature>
<feature type="domain" description="4Fe-4S ferredoxin-type" evidence="12">
    <location>
        <begin position="128"/>
        <end position="157"/>
    </location>
</feature>
<dbReference type="GO" id="GO:0009055">
    <property type="term" value="F:electron transfer activity"/>
    <property type="evidence" value="ECO:0007669"/>
    <property type="project" value="InterPro"/>
</dbReference>
<keyword evidence="8 10" id="KW-0411">Iron-sulfur</keyword>
<dbReference type="GO" id="GO:0016491">
    <property type="term" value="F:oxidoreductase activity"/>
    <property type="evidence" value="ECO:0007669"/>
    <property type="project" value="InterPro"/>
</dbReference>
<dbReference type="InterPro" id="IPR007202">
    <property type="entry name" value="4Fe-4S_dom"/>
</dbReference>
<dbReference type="PRINTS" id="PR00419">
    <property type="entry name" value="ADXRDTASE"/>
</dbReference>
<feature type="domain" description="4Fe-4S ferredoxin-type" evidence="12">
    <location>
        <begin position="158"/>
        <end position="187"/>
    </location>
</feature>
<keyword evidence="9 10" id="KW-0472">Membrane</keyword>
<keyword evidence="4 10" id="KW-0677">Repeat</keyword>
<proteinExistence type="inferred from homology"/>
<feature type="binding site" evidence="10">
    <location>
        <position position="133"/>
    </location>
    <ligand>
        <name>[4Fe-4S] cluster</name>
        <dbReference type="ChEBI" id="CHEBI:49883"/>
        <label>2</label>
    </ligand>
</feature>
<feature type="binding site" evidence="10">
    <location>
        <position position="173"/>
    </location>
    <ligand>
        <name>[4Fe-4S] cluster</name>
        <dbReference type="ChEBI" id="CHEBI:49883"/>
        <label>3</label>
    </ligand>
</feature>
<evidence type="ECO:0000256" key="10">
    <source>
        <dbReference type="HAMAP-Rule" id="MF_00463"/>
    </source>
</evidence>
<evidence type="ECO:0000256" key="3">
    <source>
        <dbReference type="ARBA" id="ARBA00022723"/>
    </source>
</evidence>
<evidence type="ECO:0000256" key="11">
    <source>
        <dbReference type="SAM" id="Phobius"/>
    </source>
</evidence>
<dbReference type="GO" id="GO:0051539">
    <property type="term" value="F:4 iron, 4 sulfur cluster binding"/>
    <property type="evidence" value="ECO:0007669"/>
    <property type="project" value="UniProtKB-UniRule"/>
</dbReference>
<dbReference type="InterPro" id="IPR028261">
    <property type="entry name" value="DPD_II"/>
</dbReference>
<keyword evidence="11" id="KW-1133">Transmembrane helix</keyword>
<feature type="binding site" evidence="10">
    <location>
        <position position="71"/>
    </location>
    <ligand>
        <name>[4Fe-4S] cluster</name>
        <dbReference type="ChEBI" id="CHEBI:49883"/>
        <label>1</label>
    </ligand>
</feature>
<dbReference type="Pfam" id="PF07992">
    <property type="entry name" value="Pyr_redox_2"/>
    <property type="match status" value="1"/>
</dbReference>
<keyword evidence="10" id="KW-1003">Cell membrane</keyword>
<dbReference type="GO" id="GO:0022900">
    <property type="term" value="P:electron transport chain"/>
    <property type="evidence" value="ECO:0007669"/>
    <property type="project" value="UniProtKB-UniRule"/>
</dbReference>
<dbReference type="PROSITE" id="PS51379">
    <property type="entry name" value="4FE4S_FER_2"/>
    <property type="match status" value="2"/>
</dbReference>
<dbReference type="Gene3D" id="3.50.50.60">
    <property type="entry name" value="FAD/NAD(P)-binding domain"/>
    <property type="match status" value="2"/>
</dbReference>
<feature type="binding site" evidence="10">
    <location>
        <position position="143"/>
    </location>
    <ligand>
        <name>[4Fe-4S] cluster</name>
        <dbReference type="ChEBI" id="CHEBI:49883"/>
        <label>2</label>
    </ligand>
</feature>
<comment type="subcellular location">
    <subcellularLocation>
        <location evidence="10">Cell membrane</location>
    </subcellularLocation>
</comment>
<keyword evidence="11" id="KW-0812">Transmembrane</keyword>
<dbReference type="InterPro" id="IPR009051">
    <property type="entry name" value="Helical_ferredxn"/>
</dbReference>
<evidence type="ECO:0000256" key="2">
    <source>
        <dbReference type="ARBA" id="ARBA00022485"/>
    </source>
</evidence>
<protein>
    <recommendedName>
        <fullName evidence="10">Ion-translocating oxidoreductase complex subunit B</fullName>
        <ecNumber evidence="10">7.-.-.-</ecNumber>
    </recommendedName>
    <alternativeName>
        <fullName evidence="10">Rnf electron transport complex subunit B</fullName>
    </alternativeName>
</protein>
<evidence type="ECO:0000256" key="4">
    <source>
        <dbReference type="ARBA" id="ARBA00022737"/>
    </source>
</evidence>
<dbReference type="EMBL" id="AP021875">
    <property type="protein sequence ID" value="BBO74993.1"/>
    <property type="molecule type" value="Genomic_DNA"/>
</dbReference>
<dbReference type="SUPFAM" id="SSF46548">
    <property type="entry name" value="alpha-helical ferredoxin"/>
    <property type="match status" value="1"/>
</dbReference>
<feature type="binding site" evidence="10">
    <location>
        <position position="177"/>
    </location>
    <ligand>
        <name>[4Fe-4S] cluster</name>
        <dbReference type="ChEBI" id="CHEBI:49883"/>
        <label>2</label>
    </ligand>
</feature>
<name>A0A5K7Z4Z3_9BACT</name>
<dbReference type="PROSITE" id="PS51656">
    <property type="entry name" value="4FE4S"/>
    <property type="match status" value="1"/>
</dbReference>
<dbReference type="InterPro" id="IPR010207">
    <property type="entry name" value="Elect_transpt_cplx_RnfB/RsxB"/>
</dbReference>
<dbReference type="PANTHER" id="PTHR42783">
    <property type="entry name" value="GLUTAMATE SYNTHASE [NADPH] SMALL CHAIN"/>
    <property type="match status" value="1"/>
</dbReference>
<keyword evidence="7 10" id="KW-0408">Iron</keyword>
<accession>A0A5K7Z4Z3</accession>
<dbReference type="Pfam" id="PF12838">
    <property type="entry name" value="Fer4_7"/>
    <property type="match status" value="1"/>
</dbReference>
<dbReference type="InterPro" id="IPR017896">
    <property type="entry name" value="4Fe4S_Fe-S-bd"/>
</dbReference>
<dbReference type="Gene3D" id="1.10.1060.10">
    <property type="entry name" value="Alpha-helical ferredoxin"/>
    <property type="match status" value="1"/>
</dbReference>
<gene>
    <name evidence="10" type="primary">rnfB</name>
    <name evidence="14" type="ORF">DSCW_24100</name>
</gene>
<dbReference type="GO" id="GO:0046872">
    <property type="term" value="F:metal ion binding"/>
    <property type="evidence" value="ECO:0007669"/>
    <property type="project" value="UniProtKB-KW"/>
</dbReference>
<dbReference type="InterPro" id="IPR036188">
    <property type="entry name" value="FAD/NAD-bd_sf"/>
</dbReference>
<evidence type="ECO:0000256" key="9">
    <source>
        <dbReference type="ARBA" id="ARBA00023136"/>
    </source>
</evidence>
<feature type="region of interest" description="Hydrophobic" evidence="10">
    <location>
        <begin position="1"/>
        <end position="23"/>
    </location>
</feature>
<dbReference type="Gene3D" id="1.10.15.40">
    <property type="entry name" value="Electron transport complex subunit B, putative Fe-S cluster"/>
    <property type="match status" value="1"/>
</dbReference>
<dbReference type="PROSITE" id="PS00198">
    <property type="entry name" value="4FE4S_FER_1"/>
    <property type="match status" value="1"/>
</dbReference>
<dbReference type="RefSeq" id="WP_176603288.1">
    <property type="nucleotide sequence ID" value="NZ_AP021875.1"/>
</dbReference>
<keyword evidence="15" id="KW-1185">Reference proteome</keyword>
<feature type="binding site" evidence="10">
    <location>
        <position position="46"/>
    </location>
    <ligand>
        <name>[4Fe-4S] cluster</name>
        <dbReference type="ChEBI" id="CHEBI:49883"/>
        <label>1</label>
    </ligand>
</feature>
<evidence type="ECO:0000313" key="14">
    <source>
        <dbReference type="EMBL" id="BBO74993.1"/>
    </source>
</evidence>
<keyword evidence="5 10" id="KW-1278">Translocase</keyword>
<evidence type="ECO:0000259" key="12">
    <source>
        <dbReference type="PROSITE" id="PS51379"/>
    </source>
</evidence>
<dbReference type="KEGG" id="dwd:DSCW_24100"/>
<feature type="transmembrane region" description="Helical" evidence="11">
    <location>
        <begin position="6"/>
        <end position="27"/>
    </location>
</feature>
<feature type="binding site" evidence="10">
    <location>
        <position position="167"/>
    </location>
    <ligand>
        <name>[4Fe-4S] cluster</name>
        <dbReference type="ChEBI" id="CHEBI:49883"/>
        <label>3</label>
    </ligand>
</feature>
<feature type="binding site" evidence="10">
    <location>
        <position position="147"/>
    </location>
    <ligand>
        <name>[4Fe-4S] cluster</name>
        <dbReference type="ChEBI" id="CHEBI:49883"/>
        <label>3</label>
    </ligand>
</feature>
<dbReference type="InterPro" id="IPR017900">
    <property type="entry name" value="4Fe4S_Fe_S_CS"/>
</dbReference>
<dbReference type="EC" id="7.-.-.-" evidence="10"/>
<dbReference type="SUPFAM" id="SSF54862">
    <property type="entry name" value="4Fe-4S ferredoxins"/>
    <property type="match status" value="1"/>
</dbReference>
<comment type="subunit">
    <text evidence="10">The complex is composed of six subunits: RnfA, RnfB, RnfC, RnfD, RnfE and RnfG.</text>
</comment>
<feature type="domain" description="4Fe-4S" evidence="13">
    <location>
        <begin position="29"/>
        <end position="88"/>
    </location>
</feature>
<dbReference type="InterPro" id="IPR023753">
    <property type="entry name" value="FAD/NAD-binding_dom"/>
</dbReference>
<feature type="binding site" evidence="10">
    <location>
        <position position="49"/>
    </location>
    <ligand>
        <name>[4Fe-4S] cluster</name>
        <dbReference type="ChEBI" id="CHEBI:49883"/>
        <label>1</label>
    </ligand>
</feature>
<comment type="function">
    <text evidence="10">Part of a membrane-bound complex that couples electron transfer with translocation of ions across the membrane.</text>
</comment>
<dbReference type="SUPFAM" id="SSF51971">
    <property type="entry name" value="Nucleotide-binding domain"/>
    <property type="match status" value="1"/>
</dbReference>
<feature type="transmembrane region" description="Helical" evidence="11">
    <location>
        <begin position="39"/>
        <end position="62"/>
    </location>
</feature>
<keyword evidence="6 10" id="KW-0249">Electron transport</keyword>
<evidence type="ECO:0000256" key="7">
    <source>
        <dbReference type="ARBA" id="ARBA00023004"/>
    </source>
</evidence>
<evidence type="ECO:0000256" key="1">
    <source>
        <dbReference type="ARBA" id="ARBA00022448"/>
    </source>
</evidence>
<evidence type="ECO:0000256" key="5">
    <source>
        <dbReference type="ARBA" id="ARBA00022967"/>
    </source>
</evidence>
<feature type="binding site" evidence="10">
    <location>
        <position position="137"/>
    </location>
    <ligand>
        <name>[4Fe-4S] cluster</name>
        <dbReference type="ChEBI" id="CHEBI:49883"/>
        <label>2</label>
    </ligand>
</feature>
<dbReference type="AlphaFoldDB" id="A0A5K7Z4Z3"/>
<evidence type="ECO:0000259" key="13">
    <source>
        <dbReference type="PROSITE" id="PS51656"/>
    </source>
</evidence>
<sequence>MTVAILVMLGIGATCGIILSVASKVFYVYEDPRIGEVEYFLAGANCGGCGFAGCGAAAVAIVEGKAKPGICVAADSEAAVNIANVMGVDPGTAEPMKSLNACSGGDRAADKFVYNGAMSCSAMSALYGGKRVCSIGCMGMGDCIQSCQFDAIHMGPDGYPVVDESYCVGCGACEAVCPKGLLSVKTMSQRLLVFNQDDQALAPCQQTCPAEIDIPRYIRLIREGDYEGAVHTIRERNPLLLSCGRVCPHPCEEYCRRGLEDEAVSINQLKRFVADYEMNSGRRFPIACAPDTGKRVAIVGGGPAGVSCAYFLRRLGHHPTIYEAMSKLGGITRYGIPEYRLPDKVLDWEIEGILNLGIDVHYNTRIGEDFTIQSLRDEGYEAIFMGIGAWKDYTLGIKGEDLKGVWQGINFLSTVADHPEKRISVGRRAAVVGGGNSAIDCVRTLLRLGCEEVYIVYRRTRKEMPANEVEIVAAEHEGIKFQFLAAPTRVIDDGQGNVKGLEYLQMELGEPDASGRRRPVPVEGSETILDVDMVISAISQQPEISFMENEADKENIEITRWNTFDNDPETLQCSVPYLFTGGDVATGPSLVVDAIGGGRRAARSIHQYITGEEVQGSPKSLRKQHISESLFDSVPGVIPSKRTPMPELPVAERIDSMIEVDQVISEADAKHESNRCLNCCRVCYNPDVVSIAPSIEACEEGSRNAA</sequence>
<dbReference type="HAMAP" id="MF_00463">
    <property type="entry name" value="RsxB_RnfB"/>
    <property type="match status" value="1"/>
</dbReference>
<dbReference type="PANTHER" id="PTHR42783:SF3">
    <property type="entry name" value="GLUTAMATE SYNTHASE [NADPH] SMALL CHAIN-RELATED"/>
    <property type="match status" value="1"/>
</dbReference>
<comment type="caution">
    <text evidence="10">Lacks conserved residue(s) required for the propagation of feature annotation.</text>
</comment>
<dbReference type="Pfam" id="PF14691">
    <property type="entry name" value="Fer4_20"/>
    <property type="match status" value="1"/>
</dbReference>
<evidence type="ECO:0000256" key="8">
    <source>
        <dbReference type="ARBA" id="ARBA00023014"/>
    </source>
</evidence>
<comment type="similarity">
    <text evidence="10">Belongs to the 4Fe4S bacterial-type ferredoxin family. RnfB subfamily.</text>
</comment>
<dbReference type="Proteomes" id="UP000427769">
    <property type="component" value="Chromosome"/>
</dbReference>
<dbReference type="Pfam" id="PF04060">
    <property type="entry name" value="FeS"/>
    <property type="match status" value="1"/>
</dbReference>
<reference evidence="14 15" key="1">
    <citation type="submission" date="2019-11" db="EMBL/GenBank/DDBJ databases">
        <title>Comparative genomics of hydrocarbon-degrading Desulfosarcina strains.</title>
        <authorList>
            <person name="Watanabe M."/>
            <person name="Kojima H."/>
            <person name="Fukui M."/>
        </authorList>
    </citation>
    <scope>NUCLEOTIDE SEQUENCE [LARGE SCALE GENOMIC DNA]</scope>
    <source>
        <strain evidence="14 15">PP31</strain>
    </source>
</reference>
<comment type="cofactor">
    <cofactor evidence="10">
        <name>[4Fe-4S] cluster</name>
        <dbReference type="ChEBI" id="CHEBI:49883"/>
    </cofactor>
    <text evidence="10">Binds 3 [4Fe-4S] clusters.</text>
</comment>
<dbReference type="GO" id="GO:0005886">
    <property type="term" value="C:plasma membrane"/>
    <property type="evidence" value="ECO:0007669"/>
    <property type="project" value="UniProtKB-SubCell"/>
</dbReference>
<keyword evidence="3 10" id="KW-0479">Metal-binding</keyword>
<keyword evidence="1 10" id="KW-0813">Transport</keyword>
<feature type="binding site" evidence="10">
    <location>
        <position position="170"/>
    </location>
    <ligand>
        <name>[4Fe-4S] cluster</name>
        <dbReference type="ChEBI" id="CHEBI:49883"/>
        <label>3</label>
    </ligand>
</feature>
<keyword evidence="2 10" id="KW-0004">4Fe-4S</keyword>
<evidence type="ECO:0000313" key="15">
    <source>
        <dbReference type="Proteomes" id="UP000427769"/>
    </source>
</evidence>